<feature type="domain" description="SLH" evidence="5">
    <location>
        <begin position="173"/>
        <end position="237"/>
    </location>
</feature>
<protein>
    <submittedName>
        <fullName evidence="6">Iron uptake porin</fullName>
    </submittedName>
</protein>
<feature type="signal peptide" evidence="2">
    <location>
        <begin position="1"/>
        <end position="24"/>
    </location>
</feature>
<keyword evidence="2" id="KW-0732">Signal</keyword>
<sequence>MRCLFISTLVGIVGLLNLSATAFASTDVDVETQDGRVESNLIEDSESSSTINLLTVSLTTDEHVADIATLGSANPQNNLDHHISDSSILFQLITEFTPQDTTVRSSDSDQLSQVTPTDQTAEEQTAEGKPVPNNTASDNASDNLSDNLPDNNEIDSTRSTDLLGSGTLDQITSVTQLSDVQPTDWAYQALQSLVERYGCIVGYPDQTYRGQRALTRFEFAAGVNACLDRINELIAASTADAATQADLATLQRLQEEFAAELAQLRGRVDVLEARVSELEANQFSTTTKLSGNAIFAVADVFGENDSNQTVFQHRENISLTTSFTGRDLLLISLFAGNAPVGNLNADPPYTGTFDLPGIEISGTVGGVNRTITGTTAEGTLSSTFGATTGDTLQALTLAYSFPVGERLNIAVAQTLSPFQLYAPTLNPYLSDFESGTGAISIFGENNPIYALSGGGTGVILNYALTDSLTLTAGYLADGLAVGNPAPGNGLFNGGYGVLGQLTWRVTDNFSIAGVYTNDYAPSGRFGFNYNGVGVTGTAVANTLAGQDLLGTRIAEQRIGAIDQSPVITNGYGVQFNWQSSSRFSISGWFSTFYPRLIGEGDGNILTYALTFAFPDLGQRGNLLGLVVGAEPYLTEIGGNPQEFDVDVPLHIEAFYRHRLNDNIFITPGIIWLTAPNQSNDNPDAVIATLRTTFLF</sequence>
<keyword evidence="3" id="KW-0175">Coiled coil</keyword>
<evidence type="ECO:0000313" key="6">
    <source>
        <dbReference type="EMBL" id="WNZ26449.1"/>
    </source>
</evidence>
<feature type="region of interest" description="Disordered" evidence="4">
    <location>
        <begin position="101"/>
        <end position="162"/>
    </location>
</feature>
<evidence type="ECO:0000256" key="1">
    <source>
        <dbReference type="ARBA" id="ARBA00008769"/>
    </source>
</evidence>
<evidence type="ECO:0000256" key="2">
    <source>
        <dbReference type="RuleBase" id="RU363072"/>
    </source>
</evidence>
<dbReference type="NCBIfam" id="NF033921">
    <property type="entry name" value="por_somb"/>
    <property type="match status" value="1"/>
</dbReference>
<dbReference type="InterPro" id="IPR007049">
    <property type="entry name" value="Carb-sel_porin_OprB"/>
</dbReference>
<dbReference type="PANTHER" id="PTHR43308">
    <property type="entry name" value="OUTER MEMBRANE PROTEIN ALPHA-RELATED"/>
    <property type="match status" value="1"/>
</dbReference>
<dbReference type="PROSITE" id="PS51272">
    <property type="entry name" value="SLH"/>
    <property type="match status" value="1"/>
</dbReference>
<dbReference type="InterPro" id="IPR047684">
    <property type="entry name" value="Por_som-like"/>
</dbReference>
<proteinExistence type="inferred from homology"/>
<dbReference type="Pfam" id="PF04966">
    <property type="entry name" value="OprB"/>
    <property type="match status" value="1"/>
</dbReference>
<dbReference type="InterPro" id="IPR001119">
    <property type="entry name" value="SLH_dom"/>
</dbReference>
<dbReference type="GO" id="GO:0016020">
    <property type="term" value="C:membrane"/>
    <property type="evidence" value="ECO:0007669"/>
    <property type="project" value="InterPro"/>
</dbReference>
<dbReference type="GO" id="GO:0008643">
    <property type="term" value="P:carbohydrate transport"/>
    <property type="evidence" value="ECO:0007669"/>
    <property type="project" value="InterPro"/>
</dbReference>
<dbReference type="AlphaFoldDB" id="A0AA96WJS4"/>
<dbReference type="EMBL" id="CP053586">
    <property type="protein sequence ID" value="WNZ26449.1"/>
    <property type="molecule type" value="Genomic_DNA"/>
</dbReference>
<organism evidence="6">
    <name type="scientific">Leptolyngbya sp. NK1-12</name>
    <dbReference type="NCBI Taxonomy" id="2547451"/>
    <lineage>
        <taxon>Bacteria</taxon>
        <taxon>Bacillati</taxon>
        <taxon>Cyanobacteriota</taxon>
        <taxon>Cyanophyceae</taxon>
        <taxon>Leptolyngbyales</taxon>
        <taxon>Leptolyngbyaceae</taxon>
        <taxon>Leptolyngbya group</taxon>
        <taxon>Leptolyngbya</taxon>
    </lineage>
</organism>
<evidence type="ECO:0000259" key="5">
    <source>
        <dbReference type="PROSITE" id="PS51272"/>
    </source>
</evidence>
<feature type="chain" id="PRO_5041518569" evidence="2">
    <location>
        <begin position="25"/>
        <end position="695"/>
    </location>
</feature>
<dbReference type="PANTHER" id="PTHR43308:SF1">
    <property type="entry name" value="OUTER MEMBRANE PROTEIN ALPHA"/>
    <property type="match status" value="1"/>
</dbReference>
<gene>
    <name evidence="6" type="ORF">HJG54_05550</name>
</gene>
<feature type="coiled-coil region" evidence="3">
    <location>
        <begin position="247"/>
        <end position="281"/>
    </location>
</feature>
<evidence type="ECO:0000256" key="3">
    <source>
        <dbReference type="SAM" id="Coils"/>
    </source>
</evidence>
<dbReference type="Pfam" id="PF00395">
    <property type="entry name" value="SLH"/>
    <property type="match status" value="1"/>
</dbReference>
<dbReference type="Gene3D" id="2.40.160.180">
    <property type="entry name" value="Carbohydrate-selective porin OprB"/>
    <property type="match status" value="1"/>
</dbReference>
<accession>A0AA96WJS4</accession>
<feature type="compositionally biased region" description="Polar residues" evidence="4">
    <location>
        <begin position="101"/>
        <end position="119"/>
    </location>
</feature>
<dbReference type="GO" id="GO:0015288">
    <property type="term" value="F:porin activity"/>
    <property type="evidence" value="ECO:0007669"/>
    <property type="project" value="InterPro"/>
</dbReference>
<evidence type="ECO:0000256" key="4">
    <source>
        <dbReference type="SAM" id="MobiDB-lite"/>
    </source>
</evidence>
<reference evidence="6" key="1">
    <citation type="submission" date="2020-05" db="EMBL/GenBank/DDBJ databases">
        <authorList>
            <person name="Zhu T."/>
            <person name="Keshari N."/>
            <person name="Lu X."/>
        </authorList>
    </citation>
    <scope>NUCLEOTIDE SEQUENCE</scope>
    <source>
        <strain evidence="6">NK1-12</strain>
    </source>
</reference>
<comment type="similarity">
    <text evidence="1 2">Belongs to the OprB family.</text>
</comment>
<name>A0AA96WJS4_9CYAN</name>
<feature type="compositionally biased region" description="Low complexity" evidence="4">
    <location>
        <begin position="132"/>
        <end position="151"/>
    </location>
</feature>
<dbReference type="InterPro" id="IPR051465">
    <property type="entry name" value="Cell_Envelope_Struct_Comp"/>
</dbReference>
<dbReference type="InterPro" id="IPR038673">
    <property type="entry name" value="OprB_sf"/>
</dbReference>